<accession>A0A243RRA1</accession>
<comment type="caution">
    <text evidence="1">The sequence shown here is derived from an EMBL/GenBank/DDBJ whole genome shotgun (WGS) entry which is preliminary data.</text>
</comment>
<reference evidence="1 2" key="1">
    <citation type="submission" date="2017-05" db="EMBL/GenBank/DDBJ databases">
        <title>Biotechnological potential of actinobacteria isolated from South African environments.</title>
        <authorList>
            <person name="Le Roes-Hill M."/>
            <person name="Prins A."/>
            <person name="Durrell K.A."/>
        </authorList>
    </citation>
    <scope>NUCLEOTIDE SEQUENCE [LARGE SCALE GENOMIC DNA]</scope>
    <source>
        <strain evidence="1">M26</strain>
    </source>
</reference>
<keyword evidence="2" id="KW-1185">Reference proteome</keyword>
<sequence>MLEAEANIGKLKIRAATADHWNPVLGVPPIPGRQLRRLNGFIEEWVEAAGTLQKVLGDDAPKLRDVAQRYDDAHGNAEKAVDQIRL</sequence>
<dbReference type="EMBL" id="NGFP01000035">
    <property type="protein sequence ID" value="OUC97574.1"/>
    <property type="molecule type" value="Genomic_DNA"/>
</dbReference>
<proteinExistence type="predicted"/>
<name>A0A243RRA1_9ACTN</name>
<dbReference type="AlphaFoldDB" id="A0A243RRA1"/>
<dbReference type="Proteomes" id="UP000194761">
    <property type="component" value="Unassembled WGS sequence"/>
</dbReference>
<evidence type="ECO:0000313" key="1">
    <source>
        <dbReference type="EMBL" id="OUC97574.1"/>
    </source>
</evidence>
<organism evidence="1 2">
    <name type="scientific">Streptosporangium minutum</name>
    <dbReference type="NCBI Taxonomy" id="569862"/>
    <lineage>
        <taxon>Bacteria</taxon>
        <taxon>Bacillati</taxon>
        <taxon>Actinomycetota</taxon>
        <taxon>Actinomycetes</taxon>
        <taxon>Streptosporangiales</taxon>
        <taxon>Streptosporangiaceae</taxon>
        <taxon>Streptosporangium</taxon>
    </lineage>
</organism>
<protein>
    <submittedName>
        <fullName evidence="1">Uncharacterized protein</fullName>
    </submittedName>
</protein>
<gene>
    <name evidence="1" type="ORF">CA984_10645</name>
</gene>
<evidence type="ECO:0000313" key="2">
    <source>
        <dbReference type="Proteomes" id="UP000194761"/>
    </source>
</evidence>